<feature type="compositionally biased region" description="Low complexity" evidence="1">
    <location>
        <begin position="91"/>
        <end position="105"/>
    </location>
</feature>
<proteinExistence type="predicted"/>
<organism evidence="2 3">
    <name type="scientific">Gigaspora margarita</name>
    <dbReference type="NCBI Taxonomy" id="4874"/>
    <lineage>
        <taxon>Eukaryota</taxon>
        <taxon>Fungi</taxon>
        <taxon>Fungi incertae sedis</taxon>
        <taxon>Mucoromycota</taxon>
        <taxon>Glomeromycotina</taxon>
        <taxon>Glomeromycetes</taxon>
        <taxon>Diversisporales</taxon>
        <taxon>Gigasporaceae</taxon>
        <taxon>Gigaspora</taxon>
    </lineage>
</organism>
<protein>
    <submittedName>
        <fullName evidence="2">20945_t:CDS:1</fullName>
    </submittedName>
</protein>
<reference evidence="2 3" key="1">
    <citation type="submission" date="2021-06" db="EMBL/GenBank/DDBJ databases">
        <authorList>
            <person name="Kallberg Y."/>
            <person name="Tangrot J."/>
            <person name="Rosling A."/>
        </authorList>
    </citation>
    <scope>NUCLEOTIDE SEQUENCE [LARGE SCALE GENOMIC DNA]</scope>
    <source>
        <strain evidence="2 3">120-4 pot B 10/14</strain>
    </source>
</reference>
<evidence type="ECO:0000313" key="3">
    <source>
        <dbReference type="Proteomes" id="UP000789901"/>
    </source>
</evidence>
<feature type="non-terminal residue" evidence="2">
    <location>
        <position position="1"/>
    </location>
</feature>
<feature type="region of interest" description="Disordered" evidence="1">
    <location>
        <begin position="91"/>
        <end position="110"/>
    </location>
</feature>
<evidence type="ECO:0000313" key="2">
    <source>
        <dbReference type="EMBL" id="CAG8809114.1"/>
    </source>
</evidence>
<keyword evidence="3" id="KW-1185">Reference proteome</keyword>
<sequence length="147" mass="16074">PNVSVPTTSSASATSLAIPNGSIIPSANYNTPAAPFTDLTNFHMLLQQYYSFVPLFNPLVLNRTNNEYEEPPISDNNQISTTNSSQNLQVVNKTTSSSSNANTISENKPNNRWLSSKVRMLIDELTKSANQKDCQAETHCLIAISPN</sequence>
<dbReference type="Proteomes" id="UP000789901">
    <property type="component" value="Unassembled WGS sequence"/>
</dbReference>
<name>A0ABN7W016_GIGMA</name>
<accession>A0ABN7W016</accession>
<comment type="caution">
    <text evidence="2">The sequence shown here is derived from an EMBL/GenBank/DDBJ whole genome shotgun (WGS) entry which is preliminary data.</text>
</comment>
<evidence type="ECO:0000256" key="1">
    <source>
        <dbReference type="SAM" id="MobiDB-lite"/>
    </source>
</evidence>
<gene>
    <name evidence="2" type="ORF">GMARGA_LOCUS24826</name>
</gene>
<dbReference type="EMBL" id="CAJVQB010026694">
    <property type="protein sequence ID" value="CAG8809114.1"/>
    <property type="molecule type" value="Genomic_DNA"/>
</dbReference>